<dbReference type="Pfam" id="PF00905">
    <property type="entry name" value="Transpeptidase"/>
    <property type="match status" value="1"/>
</dbReference>
<dbReference type="InterPro" id="IPR050396">
    <property type="entry name" value="Glycosyltr_51/Transpeptidase"/>
</dbReference>
<dbReference type="InterPro" id="IPR001264">
    <property type="entry name" value="Glyco_trans_51"/>
</dbReference>
<comment type="caution">
    <text evidence="12">The sequence shown here is derived from an EMBL/GenBank/DDBJ whole genome shotgun (WGS) entry which is preliminary data.</text>
</comment>
<evidence type="ECO:0000256" key="2">
    <source>
        <dbReference type="ARBA" id="ARBA00022670"/>
    </source>
</evidence>
<accession>A0ABS3RX34</accession>
<dbReference type="SUPFAM" id="SSF53955">
    <property type="entry name" value="Lysozyme-like"/>
    <property type="match status" value="1"/>
</dbReference>
<feature type="region of interest" description="Disordered" evidence="9">
    <location>
        <begin position="524"/>
        <end position="545"/>
    </location>
</feature>
<feature type="domain" description="Glycosyl transferase family 51" evidence="11">
    <location>
        <begin position="45"/>
        <end position="219"/>
    </location>
</feature>
<keyword evidence="6" id="KW-0511">Multifunctional enzyme</keyword>
<keyword evidence="4" id="KW-0808">Transferase</keyword>
<dbReference type="SUPFAM" id="SSF56601">
    <property type="entry name" value="beta-lactamase/transpeptidase-like"/>
    <property type="match status" value="1"/>
</dbReference>
<evidence type="ECO:0000313" key="12">
    <source>
        <dbReference type="EMBL" id="MBO2461315.1"/>
    </source>
</evidence>
<dbReference type="InterPro" id="IPR001460">
    <property type="entry name" value="PCN-bd_Tpept"/>
</dbReference>
<comment type="catalytic activity">
    <reaction evidence="7">
        <text>Preferential cleavage: (Ac)2-L-Lys-D-Ala-|-D-Ala. Also transpeptidation of peptidyl-alanyl moieties that are N-acyl substituents of D-alanine.</text>
        <dbReference type="EC" id="3.4.16.4"/>
    </reaction>
</comment>
<evidence type="ECO:0000256" key="4">
    <source>
        <dbReference type="ARBA" id="ARBA00022679"/>
    </source>
</evidence>
<evidence type="ECO:0000259" key="10">
    <source>
        <dbReference type="Pfam" id="PF00905"/>
    </source>
</evidence>
<proteinExistence type="predicted"/>
<evidence type="ECO:0000313" key="13">
    <source>
        <dbReference type="Proteomes" id="UP000680206"/>
    </source>
</evidence>
<name>A0ABS3RX34_9ACTN</name>
<feature type="region of interest" description="Disordered" evidence="9">
    <location>
        <begin position="478"/>
        <end position="498"/>
    </location>
</feature>
<keyword evidence="1" id="KW-0121">Carboxypeptidase</keyword>
<dbReference type="PANTHER" id="PTHR32282">
    <property type="entry name" value="BINDING PROTEIN TRANSPEPTIDASE, PUTATIVE-RELATED"/>
    <property type="match status" value="1"/>
</dbReference>
<dbReference type="InterPro" id="IPR012338">
    <property type="entry name" value="Beta-lactam/transpept-like"/>
</dbReference>
<keyword evidence="5" id="KW-0378">Hydrolase</keyword>
<reference evidence="12 13" key="1">
    <citation type="submission" date="2021-03" db="EMBL/GenBank/DDBJ databases">
        <title>Actinomadura violae sp. nov., isolated from lichen in Thailand.</title>
        <authorList>
            <person name="Kanchanasin P."/>
            <person name="Saeng-In P."/>
            <person name="Phongsopitanun W."/>
            <person name="Yuki M."/>
            <person name="Kudo T."/>
            <person name="Ohkuma M."/>
            <person name="Tanasupawat S."/>
        </authorList>
    </citation>
    <scope>NUCLEOTIDE SEQUENCE [LARGE SCALE GENOMIC DNA]</scope>
    <source>
        <strain evidence="12 13">LCR2-06</strain>
    </source>
</reference>
<keyword evidence="13" id="KW-1185">Reference proteome</keyword>
<dbReference type="InterPro" id="IPR023346">
    <property type="entry name" value="Lysozyme-like_dom_sf"/>
</dbReference>
<feature type="compositionally biased region" description="Polar residues" evidence="9">
    <location>
        <begin position="710"/>
        <end position="728"/>
    </location>
</feature>
<feature type="region of interest" description="Disordered" evidence="9">
    <location>
        <begin position="625"/>
        <end position="728"/>
    </location>
</feature>
<keyword evidence="2" id="KW-0645">Protease</keyword>
<dbReference type="Gene3D" id="3.40.710.10">
    <property type="entry name" value="DD-peptidase/beta-lactamase superfamily"/>
    <property type="match status" value="1"/>
</dbReference>
<dbReference type="Pfam" id="PF00912">
    <property type="entry name" value="Transgly"/>
    <property type="match status" value="1"/>
</dbReference>
<evidence type="ECO:0000256" key="5">
    <source>
        <dbReference type="ARBA" id="ARBA00022801"/>
    </source>
</evidence>
<feature type="compositionally biased region" description="Low complexity" evidence="9">
    <location>
        <begin position="630"/>
        <end position="674"/>
    </location>
</feature>
<evidence type="ECO:0000256" key="3">
    <source>
        <dbReference type="ARBA" id="ARBA00022676"/>
    </source>
</evidence>
<evidence type="ECO:0000256" key="1">
    <source>
        <dbReference type="ARBA" id="ARBA00022645"/>
    </source>
</evidence>
<evidence type="ECO:0000259" key="11">
    <source>
        <dbReference type="Pfam" id="PF00912"/>
    </source>
</evidence>
<protein>
    <submittedName>
        <fullName evidence="12">Penicillin-binding protein</fullName>
    </submittedName>
</protein>
<sequence>MGILGTATLIGVAYANTPIPTATQDDVKKQASVISYDDGKTTIARVGMNREILPLKDIPDVVQHAVLAAEDREFFNEPGISPSGIAGALYRAATGGDVNGASTITQQLARNYYKGLSQKRTVSRKLKEILISVRLGNEKQKKWILEQYLNTVFFGRDAYGVQAASRAYFHKPVKDINASQAALLAAMIQRPTYFKSFGSDSDPAKQALISRWNYVMAGMEKKQWITPDEKAKAKFPKTFEKWSDIKDTGQSGYLTDRVIAELKTLGISKQSVQTAGLRITTTFDKNLQDYTAVAVKQLKQEKNFNSSIHFGLTVVDPATGGVVAAYGGPSYKTQQFDDSFQGAVQPGSSFKPIVLATALDNNVSLKTTMDGHYRRVINGTAFTNDSHAENGVFDLKEMTAKSINTAYVDLGQKVGLDKVVDMAEKMGIPANTPGLNATYTSLPLGVIDATSVTMAGVYQTFAANGVHRPPHVIQSITDANGNPIRNDAGKPIKKNPWGTKETKVFESGVAADATEAMRGVVTHGTGTGASLGSRPVAGKTGTSSQNKSAWFVGYTPEYVTSAAMWRQDKKGNRQSLVGVGGYSQVYGGTVPAELFKMVMTKALEGKEIKPFPPAVYGGEVAPWAAAKPQPTTSPSNTPSPTITPSCGNNGQGQQQPQNGRPCHTKSPNPTTTSPTPNPGVPCNGMGMPFGCDPNLPPTDPNDLRRWCKTHPNNQACREQDPNTPNGTN</sequence>
<dbReference type="Gene3D" id="1.10.3810.10">
    <property type="entry name" value="Biosynthetic peptidoglycan transglycosylase-like"/>
    <property type="match status" value="1"/>
</dbReference>
<dbReference type="EMBL" id="JAGEPF010000017">
    <property type="protein sequence ID" value="MBO2461315.1"/>
    <property type="molecule type" value="Genomic_DNA"/>
</dbReference>
<keyword evidence="3" id="KW-0328">Glycosyltransferase</keyword>
<comment type="catalytic activity">
    <reaction evidence="8">
        <text>[GlcNAc-(1-&gt;4)-Mur2Ac(oyl-L-Ala-gamma-D-Glu-L-Lys-D-Ala-D-Ala)](n)-di-trans,octa-cis-undecaprenyl diphosphate + beta-D-GlcNAc-(1-&gt;4)-Mur2Ac(oyl-L-Ala-gamma-D-Glu-L-Lys-D-Ala-D-Ala)-di-trans,octa-cis-undecaprenyl diphosphate = [GlcNAc-(1-&gt;4)-Mur2Ac(oyl-L-Ala-gamma-D-Glu-L-Lys-D-Ala-D-Ala)](n+1)-di-trans,octa-cis-undecaprenyl diphosphate + di-trans,octa-cis-undecaprenyl diphosphate + H(+)</text>
        <dbReference type="Rhea" id="RHEA:23708"/>
        <dbReference type="Rhea" id="RHEA-COMP:9602"/>
        <dbReference type="Rhea" id="RHEA-COMP:9603"/>
        <dbReference type="ChEBI" id="CHEBI:15378"/>
        <dbReference type="ChEBI" id="CHEBI:58405"/>
        <dbReference type="ChEBI" id="CHEBI:60033"/>
        <dbReference type="ChEBI" id="CHEBI:78435"/>
        <dbReference type="EC" id="2.4.99.28"/>
    </reaction>
</comment>
<evidence type="ECO:0000256" key="7">
    <source>
        <dbReference type="ARBA" id="ARBA00034000"/>
    </source>
</evidence>
<organism evidence="12 13">
    <name type="scientific">Actinomadura violacea</name>
    <dbReference type="NCBI Taxonomy" id="2819934"/>
    <lineage>
        <taxon>Bacteria</taxon>
        <taxon>Bacillati</taxon>
        <taxon>Actinomycetota</taxon>
        <taxon>Actinomycetes</taxon>
        <taxon>Streptosporangiales</taxon>
        <taxon>Thermomonosporaceae</taxon>
        <taxon>Actinomadura</taxon>
    </lineage>
</organism>
<dbReference type="Proteomes" id="UP000680206">
    <property type="component" value="Unassembled WGS sequence"/>
</dbReference>
<dbReference type="PANTHER" id="PTHR32282:SF34">
    <property type="entry name" value="PENICILLIN-BINDING PROTEIN 1A"/>
    <property type="match status" value="1"/>
</dbReference>
<evidence type="ECO:0000256" key="6">
    <source>
        <dbReference type="ARBA" id="ARBA00023268"/>
    </source>
</evidence>
<evidence type="ECO:0000256" key="9">
    <source>
        <dbReference type="SAM" id="MobiDB-lite"/>
    </source>
</evidence>
<feature type="domain" description="Penicillin-binding protein transpeptidase" evidence="10">
    <location>
        <begin position="312"/>
        <end position="557"/>
    </location>
</feature>
<gene>
    <name evidence="12" type="ORF">J4709_27405</name>
</gene>
<dbReference type="InterPro" id="IPR036950">
    <property type="entry name" value="PBP_transglycosylase"/>
</dbReference>
<evidence type="ECO:0000256" key="8">
    <source>
        <dbReference type="ARBA" id="ARBA00049902"/>
    </source>
</evidence>